<gene>
    <name evidence="6" type="ORF">JRO89_XS02G0223200</name>
</gene>
<sequence>MATEKTQDQINNAAQISCVQRDYNQLTVADQGTRYRECRRNHAASLGKHATDGCGEFLKAGDDGTEKGFLCAACRRHRSFHRKELLTNQLHILPPPPPLVLARPVVLYHSRVGSRSSKRAFGEEKIKEMEMERKMMKAKKRAKLSAEQKNKMKTFAD</sequence>
<name>A0ABQ8II06_9ROSI</name>
<dbReference type="PANTHER" id="PTHR31948">
    <property type="entry name" value="ZINC-FINGER HOMEODOMAIN PROTEIN 2"/>
    <property type="match status" value="1"/>
</dbReference>
<protein>
    <recommendedName>
        <fullName evidence="5">ZF-HD dimerization-type domain-containing protein</fullName>
    </recommendedName>
</protein>
<keyword evidence="1" id="KW-0479">Metal-binding</keyword>
<dbReference type="Pfam" id="PF04770">
    <property type="entry name" value="ZF-HD_dimer"/>
    <property type="match status" value="1"/>
</dbReference>
<keyword evidence="2" id="KW-0863">Zinc-finger</keyword>
<dbReference type="InterPro" id="IPR006456">
    <property type="entry name" value="ZF_HD_homeobox_Cys/His_dimer"/>
</dbReference>
<reference evidence="6 7" key="1">
    <citation type="submission" date="2021-02" db="EMBL/GenBank/DDBJ databases">
        <title>Plant Genome Project.</title>
        <authorList>
            <person name="Zhang R.-G."/>
        </authorList>
    </citation>
    <scope>NUCLEOTIDE SEQUENCE [LARGE SCALE GENOMIC DNA]</scope>
    <source>
        <tissue evidence="6">Leaves</tissue>
    </source>
</reference>
<dbReference type="EMBL" id="JAFEMO010000002">
    <property type="protein sequence ID" value="KAH7575802.1"/>
    <property type="molecule type" value="Genomic_DNA"/>
</dbReference>
<evidence type="ECO:0000256" key="2">
    <source>
        <dbReference type="ARBA" id="ARBA00022771"/>
    </source>
</evidence>
<comment type="caution">
    <text evidence="6">The sequence shown here is derived from an EMBL/GenBank/DDBJ whole genome shotgun (WGS) entry which is preliminary data.</text>
</comment>
<accession>A0ABQ8II06</accession>
<dbReference type="PROSITE" id="PS51523">
    <property type="entry name" value="ZF_HD_DIMER"/>
    <property type="match status" value="1"/>
</dbReference>
<evidence type="ECO:0000256" key="4">
    <source>
        <dbReference type="SAM" id="MobiDB-lite"/>
    </source>
</evidence>
<keyword evidence="7" id="KW-1185">Reference proteome</keyword>
<dbReference type="NCBIfam" id="TIGR01566">
    <property type="entry name" value="ZF_HD_prot_N"/>
    <property type="match status" value="1"/>
</dbReference>
<evidence type="ECO:0000256" key="3">
    <source>
        <dbReference type="ARBA" id="ARBA00022833"/>
    </source>
</evidence>
<evidence type="ECO:0000313" key="6">
    <source>
        <dbReference type="EMBL" id="KAH7575802.1"/>
    </source>
</evidence>
<dbReference type="Proteomes" id="UP000827721">
    <property type="component" value="Unassembled WGS sequence"/>
</dbReference>
<proteinExistence type="predicted"/>
<dbReference type="PANTHER" id="PTHR31948:SF169">
    <property type="entry name" value="MINI ZINC FINGER PROTEIN 2"/>
    <property type="match status" value="1"/>
</dbReference>
<evidence type="ECO:0000256" key="1">
    <source>
        <dbReference type="ARBA" id="ARBA00022723"/>
    </source>
</evidence>
<keyword evidence="3" id="KW-0862">Zinc</keyword>
<organism evidence="6 7">
    <name type="scientific">Xanthoceras sorbifolium</name>
    <dbReference type="NCBI Taxonomy" id="99658"/>
    <lineage>
        <taxon>Eukaryota</taxon>
        <taxon>Viridiplantae</taxon>
        <taxon>Streptophyta</taxon>
        <taxon>Embryophyta</taxon>
        <taxon>Tracheophyta</taxon>
        <taxon>Spermatophyta</taxon>
        <taxon>Magnoliopsida</taxon>
        <taxon>eudicotyledons</taxon>
        <taxon>Gunneridae</taxon>
        <taxon>Pentapetalae</taxon>
        <taxon>rosids</taxon>
        <taxon>malvids</taxon>
        <taxon>Sapindales</taxon>
        <taxon>Sapindaceae</taxon>
        <taxon>Xanthoceroideae</taxon>
        <taxon>Xanthoceras</taxon>
    </lineage>
</organism>
<evidence type="ECO:0000259" key="5">
    <source>
        <dbReference type="PROSITE" id="PS51523"/>
    </source>
</evidence>
<feature type="compositionally biased region" description="Basic and acidic residues" evidence="4">
    <location>
        <begin position="144"/>
        <end position="157"/>
    </location>
</feature>
<evidence type="ECO:0000313" key="7">
    <source>
        <dbReference type="Proteomes" id="UP000827721"/>
    </source>
</evidence>
<feature type="region of interest" description="Disordered" evidence="4">
    <location>
        <begin position="134"/>
        <end position="157"/>
    </location>
</feature>
<feature type="domain" description="ZF-HD dimerization-type" evidence="5">
    <location>
        <begin position="35"/>
        <end position="84"/>
    </location>
</feature>